<sequence length="414" mass="46912">MSNAEPSRCSWLMGSKAFDKRMPHHDGIKYLWELSWKAACAKSVYPFHEGRLEDFEPIFLHLIDHNIDDATSTEYTNAFFKAAETLEYRGDEFKSAGDTSKASELYLRASTIYRIARFPFISGFPTATCATKWRAWEAQKKVYLKATALWESTIKEILVQHSHRKGQDRDEIPIFVRFPSKVDKAQKCPVVILLTGLDGYRPDFTAQFQAFHARGWATIAVEIPGTADSPADPSDPDSADRTWTSLLDWMTQDGSFDMNNVVAWGLSTGGYYGARIAHTHSTQLRGCIAQGMGCHDFFDAEWLSKIEDHEYPFELLPHLAKKHGYDSVDEYKKHAKHKFSLVESGILNKPSTRLLLLNGLQDGLMPIEDSMLLFNYGNPKEARFFPGTQHMGGHLAVPAAYAWIERVMVEKINT</sequence>
<dbReference type="OrthoDB" id="5409895at2759"/>
<dbReference type="PANTHER" id="PTHR22946:SF12">
    <property type="entry name" value="CONIDIAL PIGMENT BIOSYNTHESIS PROTEIN AYG1 (AFU_ORTHOLOGUE AFUA_2G17550)"/>
    <property type="match status" value="1"/>
</dbReference>
<dbReference type="FunFam" id="3.40.50.1820:FF:000145">
    <property type="entry name" value="Pigment biosynthesis protein"/>
    <property type="match status" value="1"/>
</dbReference>
<evidence type="ECO:0000256" key="1">
    <source>
        <dbReference type="ARBA" id="ARBA00022801"/>
    </source>
</evidence>
<name>A0A8K0SH82_9HYPO</name>
<proteinExistence type="predicted"/>
<keyword evidence="3" id="KW-1185">Reference proteome</keyword>
<dbReference type="InterPro" id="IPR010520">
    <property type="entry name" value="FrsA-like"/>
</dbReference>
<dbReference type="GO" id="GO:0016787">
    <property type="term" value="F:hydrolase activity"/>
    <property type="evidence" value="ECO:0007669"/>
    <property type="project" value="UniProtKB-KW"/>
</dbReference>
<dbReference type="EMBL" id="JAGPNK010000025">
    <property type="protein sequence ID" value="KAH7304150.1"/>
    <property type="molecule type" value="Genomic_DNA"/>
</dbReference>
<accession>A0A8K0SH82</accession>
<dbReference type="SUPFAM" id="SSF53474">
    <property type="entry name" value="alpha/beta-Hydrolases"/>
    <property type="match status" value="1"/>
</dbReference>
<dbReference type="Proteomes" id="UP000813444">
    <property type="component" value="Unassembled WGS sequence"/>
</dbReference>
<gene>
    <name evidence="2" type="ORF">B0I35DRAFT_454827</name>
</gene>
<keyword evidence="1 2" id="KW-0378">Hydrolase</keyword>
<dbReference type="AlphaFoldDB" id="A0A8K0SH82"/>
<dbReference type="InterPro" id="IPR050261">
    <property type="entry name" value="FrsA_esterase"/>
</dbReference>
<evidence type="ECO:0000313" key="2">
    <source>
        <dbReference type="EMBL" id="KAH7304150.1"/>
    </source>
</evidence>
<dbReference type="Pfam" id="PF06500">
    <property type="entry name" value="FrsA-like"/>
    <property type="match status" value="1"/>
</dbReference>
<dbReference type="PANTHER" id="PTHR22946">
    <property type="entry name" value="DIENELACTONE HYDROLASE DOMAIN-CONTAINING PROTEIN-RELATED"/>
    <property type="match status" value="1"/>
</dbReference>
<comment type="caution">
    <text evidence="2">The sequence shown here is derived from an EMBL/GenBank/DDBJ whole genome shotgun (WGS) entry which is preliminary data.</text>
</comment>
<dbReference type="Gene3D" id="3.40.50.1820">
    <property type="entry name" value="alpha/beta hydrolase"/>
    <property type="match status" value="1"/>
</dbReference>
<protein>
    <submittedName>
        <fullName evidence="2">Alpha/Beta hydrolase protein</fullName>
    </submittedName>
</protein>
<reference evidence="2" key="1">
    <citation type="journal article" date="2021" name="Nat. Commun.">
        <title>Genetic determinants of endophytism in the Arabidopsis root mycobiome.</title>
        <authorList>
            <person name="Mesny F."/>
            <person name="Miyauchi S."/>
            <person name="Thiergart T."/>
            <person name="Pickel B."/>
            <person name="Atanasova L."/>
            <person name="Karlsson M."/>
            <person name="Huettel B."/>
            <person name="Barry K.W."/>
            <person name="Haridas S."/>
            <person name="Chen C."/>
            <person name="Bauer D."/>
            <person name="Andreopoulos W."/>
            <person name="Pangilinan J."/>
            <person name="LaButti K."/>
            <person name="Riley R."/>
            <person name="Lipzen A."/>
            <person name="Clum A."/>
            <person name="Drula E."/>
            <person name="Henrissat B."/>
            <person name="Kohler A."/>
            <person name="Grigoriev I.V."/>
            <person name="Martin F.M."/>
            <person name="Hacquard S."/>
        </authorList>
    </citation>
    <scope>NUCLEOTIDE SEQUENCE</scope>
    <source>
        <strain evidence="2">MPI-CAGE-CH-0235</strain>
    </source>
</reference>
<dbReference type="InterPro" id="IPR029058">
    <property type="entry name" value="AB_hydrolase_fold"/>
</dbReference>
<organism evidence="2 3">
    <name type="scientific">Stachybotrys elegans</name>
    <dbReference type="NCBI Taxonomy" id="80388"/>
    <lineage>
        <taxon>Eukaryota</taxon>
        <taxon>Fungi</taxon>
        <taxon>Dikarya</taxon>
        <taxon>Ascomycota</taxon>
        <taxon>Pezizomycotina</taxon>
        <taxon>Sordariomycetes</taxon>
        <taxon>Hypocreomycetidae</taxon>
        <taxon>Hypocreales</taxon>
        <taxon>Stachybotryaceae</taxon>
        <taxon>Stachybotrys</taxon>
    </lineage>
</organism>
<evidence type="ECO:0000313" key="3">
    <source>
        <dbReference type="Proteomes" id="UP000813444"/>
    </source>
</evidence>